<comment type="caution">
    <text evidence="1">The sequence shown here is derived from an EMBL/GenBank/DDBJ whole genome shotgun (WGS) entry which is preliminary data.</text>
</comment>
<organism evidence="1 2">
    <name type="scientific">Trifolium medium</name>
    <dbReference type="NCBI Taxonomy" id="97028"/>
    <lineage>
        <taxon>Eukaryota</taxon>
        <taxon>Viridiplantae</taxon>
        <taxon>Streptophyta</taxon>
        <taxon>Embryophyta</taxon>
        <taxon>Tracheophyta</taxon>
        <taxon>Spermatophyta</taxon>
        <taxon>Magnoliopsida</taxon>
        <taxon>eudicotyledons</taxon>
        <taxon>Gunneridae</taxon>
        <taxon>Pentapetalae</taxon>
        <taxon>rosids</taxon>
        <taxon>fabids</taxon>
        <taxon>Fabales</taxon>
        <taxon>Fabaceae</taxon>
        <taxon>Papilionoideae</taxon>
        <taxon>50 kb inversion clade</taxon>
        <taxon>NPAAA clade</taxon>
        <taxon>Hologalegina</taxon>
        <taxon>IRL clade</taxon>
        <taxon>Trifolieae</taxon>
        <taxon>Trifolium</taxon>
    </lineage>
</organism>
<dbReference type="AlphaFoldDB" id="A0A392NH88"/>
<sequence length="62" mass="7041">DSIGDNQFSGTLPDFIQNWTGLERLCEASHGCCFNQAEKLFDEMLQRGMKPTLFKLITEEEG</sequence>
<dbReference type="Proteomes" id="UP000265520">
    <property type="component" value="Unassembled WGS sequence"/>
</dbReference>
<proteinExistence type="predicted"/>
<gene>
    <name evidence="1" type="ORF">A2U01_0019860</name>
</gene>
<feature type="non-terminal residue" evidence="1">
    <location>
        <position position="1"/>
    </location>
</feature>
<evidence type="ECO:0000313" key="2">
    <source>
        <dbReference type="Proteomes" id="UP000265520"/>
    </source>
</evidence>
<dbReference type="EMBL" id="LXQA010038681">
    <property type="protein sequence ID" value="MCH98851.1"/>
    <property type="molecule type" value="Genomic_DNA"/>
</dbReference>
<evidence type="ECO:0008006" key="3">
    <source>
        <dbReference type="Google" id="ProtNLM"/>
    </source>
</evidence>
<reference evidence="1 2" key="1">
    <citation type="journal article" date="2018" name="Front. Plant Sci.">
        <title>Red Clover (Trifolium pratense) and Zigzag Clover (T. medium) - A Picture of Genomic Similarities and Differences.</title>
        <authorList>
            <person name="Dluhosova J."/>
            <person name="Istvanek J."/>
            <person name="Nedelnik J."/>
            <person name="Repkova J."/>
        </authorList>
    </citation>
    <scope>NUCLEOTIDE SEQUENCE [LARGE SCALE GENOMIC DNA]</scope>
    <source>
        <strain evidence="2">cv. 10/8</strain>
        <tissue evidence="1">Leaf</tissue>
    </source>
</reference>
<evidence type="ECO:0000313" key="1">
    <source>
        <dbReference type="EMBL" id="MCH98851.1"/>
    </source>
</evidence>
<accession>A0A392NH88</accession>
<keyword evidence="2" id="KW-1185">Reference proteome</keyword>
<name>A0A392NH88_9FABA</name>
<protein>
    <recommendedName>
        <fullName evidence="3">Pentatricopeptide repeat-containing protein</fullName>
    </recommendedName>
</protein>